<dbReference type="GO" id="GO:0016020">
    <property type="term" value="C:membrane"/>
    <property type="evidence" value="ECO:0007669"/>
    <property type="project" value="UniProtKB-SubCell"/>
</dbReference>
<evidence type="ECO:0000256" key="4">
    <source>
        <dbReference type="ARBA" id="ARBA00022989"/>
    </source>
</evidence>
<dbReference type="NCBIfam" id="TIGR02428">
    <property type="entry name" value="pcaJ_scoB_fam"/>
    <property type="match status" value="1"/>
</dbReference>
<dbReference type="InterPro" id="IPR023271">
    <property type="entry name" value="Aquaporin-like"/>
</dbReference>
<keyword evidence="3 7" id="KW-0812">Transmembrane</keyword>
<dbReference type="Proteomes" id="UP000007129">
    <property type="component" value="Unassembled WGS sequence"/>
</dbReference>
<dbReference type="GO" id="GO:0008410">
    <property type="term" value="F:CoA-transferase activity"/>
    <property type="evidence" value="ECO:0007669"/>
    <property type="project" value="InterPro"/>
</dbReference>
<dbReference type="Gene3D" id="1.20.1080.10">
    <property type="entry name" value="Glycerol uptake facilitator protein"/>
    <property type="match status" value="1"/>
</dbReference>
<dbReference type="InterPro" id="IPR004165">
    <property type="entry name" value="CoA_trans_fam_I"/>
</dbReference>
<gene>
    <name evidence="8" type="ORF">MPH_01376</name>
</gene>
<dbReference type="VEuPathDB" id="FungiDB:MPH_01376"/>
<comment type="subcellular location">
    <subcellularLocation>
        <location evidence="1">Membrane</location>
        <topology evidence="1">Multi-pass membrane protein</topology>
    </subcellularLocation>
</comment>
<dbReference type="PANTHER" id="PTHR13707:SF60">
    <property type="entry name" value="ACETATE COA-TRANSFERASE SUBUNIT ALPHA"/>
    <property type="match status" value="1"/>
</dbReference>
<dbReference type="PANTHER" id="PTHR13707">
    <property type="entry name" value="KETOACID-COENZYME A TRANSFERASE"/>
    <property type="match status" value="1"/>
</dbReference>
<feature type="transmembrane region" description="Helical" evidence="7">
    <location>
        <begin position="147"/>
        <end position="174"/>
    </location>
</feature>
<feature type="transmembrane region" description="Helical" evidence="7">
    <location>
        <begin position="108"/>
        <end position="127"/>
    </location>
</feature>
<dbReference type="NCBIfam" id="TIGR02429">
    <property type="entry name" value="pcaI_scoA_fam"/>
    <property type="match status" value="1"/>
</dbReference>
<evidence type="ECO:0000256" key="3">
    <source>
        <dbReference type="ARBA" id="ARBA00022692"/>
    </source>
</evidence>
<comment type="caution">
    <text evidence="8">The sequence shown here is derived from an EMBL/GenBank/DDBJ whole genome shotgun (WGS) entry which is preliminary data.</text>
</comment>
<feature type="transmembrane region" description="Helical" evidence="7">
    <location>
        <begin position="186"/>
        <end position="205"/>
    </location>
</feature>
<protein>
    <submittedName>
        <fullName evidence="8">Major intrinsic protein</fullName>
    </submittedName>
</protein>
<accession>K2SG14</accession>
<dbReference type="Pfam" id="PF00230">
    <property type="entry name" value="MIP"/>
    <property type="match status" value="1"/>
</dbReference>
<dbReference type="Pfam" id="PF01144">
    <property type="entry name" value="CoA_trans"/>
    <property type="match status" value="2"/>
</dbReference>
<evidence type="ECO:0000256" key="6">
    <source>
        <dbReference type="SAM" id="MobiDB-lite"/>
    </source>
</evidence>
<organism evidence="8 9">
    <name type="scientific">Macrophomina phaseolina (strain MS6)</name>
    <name type="common">Charcoal rot fungus</name>
    <dbReference type="NCBI Taxonomy" id="1126212"/>
    <lineage>
        <taxon>Eukaryota</taxon>
        <taxon>Fungi</taxon>
        <taxon>Dikarya</taxon>
        <taxon>Ascomycota</taxon>
        <taxon>Pezizomycotina</taxon>
        <taxon>Dothideomycetes</taxon>
        <taxon>Dothideomycetes incertae sedis</taxon>
        <taxon>Botryosphaeriales</taxon>
        <taxon>Botryosphaeriaceae</taxon>
        <taxon>Macrophomina</taxon>
    </lineage>
</organism>
<dbReference type="SUPFAM" id="SSF81338">
    <property type="entry name" value="Aquaporin-like"/>
    <property type="match status" value="1"/>
</dbReference>
<feature type="transmembrane region" description="Helical" evidence="7">
    <location>
        <begin position="304"/>
        <end position="324"/>
    </location>
</feature>
<dbReference type="GO" id="GO:0015267">
    <property type="term" value="F:channel activity"/>
    <property type="evidence" value="ECO:0007669"/>
    <property type="project" value="InterPro"/>
</dbReference>
<evidence type="ECO:0000256" key="5">
    <source>
        <dbReference type="ARBA" id="ARBA00023136"/>
    </source>
</evidence>
<dbReference type="CDD" id="cd00333">
    <property type="entry name" value="MIP"/>
    <property type="match status" value="1"/>
</dbReference>
<dbReference type="STRING" id="1126212.K2SG14"/>
<feature type="compositionally biased region" description="Basic and acidic residues" evidence="6">
    <location>
        <begin position="12"/>
        <end position="31"/>
    </location>
</feature>
<evidence type="ECO:0000313" key="8">
    <source>
        <dbReference type="EMBL" id="EKG21384.1"/>
    </source>
</evidence>
<keyword evidence="2" id="KW-0808">Transferase</keyword>
<dbReference type="AlphaFoldDB" id="K2SG14"/>
<dbReference type="SMART" id="SM00882">
    <property type="entry name" value="CoA_trans"/>
    <property type="match status" value="2"/>
</dbReference>
<dbReference type="InterPro" id="IPR012791">
    <property type="entry name" value="3-oxoacid_CoA-transf_B"/>
</dbReference>
<dbReference type="InterPro" id="IPR012792">
    <property type="entry name" value="3-oxoacid_CoA-transf_A"/>
</dbReference>
<feature type="region of interest" description="Disordered" evidence="6">
    <location>
        <begin position="1"/>
        <end position="69"/>
    </location>
</feature>
<reference evidence="8 9" key="1">
    <citation type="journal article" date="2012" name="BMC Genomics">
        <title>Tools to kill: Genome of one of the most destructive plant pathogenic fungi Macrophomina phaseolina.</title>
        <authorList>
            <person name="Islam M.S."/>
            <person name="Haque M.S."/>
            <person name="Islam M.M."/>
            <person name="Emdad E.M."/>
            <person name="Halim A."/>
            <person name="Hossen Q.M.M."/>
            <person name="Hossain M.Z."/>
            <person name="Ahmed B."/>
            <person name="Rahim S."/>
            <person name="Rahman M.S."/>
            <person name="Alam M.M."/>
            <person name="Hou S."/>
            <person name="Wan X."/>
            <person name="Saito J.A."/>
            <person name="Alam M."/>
        </authorList>
    </citation>
    <scope>NUCLEOTIDE SEQUENCE [LARGE SCALE GENOMIC DNA]</scope>
    <source>
        <strain evidence="8 9">MS6</strain>
    </source>
</reference>
<dbReference type="eggNOG" id="KOG3822">
    <property type="taxonomic scope" value="Eukaryota"/>
</dbReference>
<feature type="transmembrane region" description="Helical" evidence="7">
    <location>
        <begin position="235"/>
        <end position="258"/>
    </location>
</feature>
<evidence type="ECO:0000256" key="2">
    <source>
        <dbReference type="ARBA" id="ARBA00022679"/>
    </source>
</evidence>
<dbReference type="InterPro" id="IPR037171">
    <property type="entry name" value="NagB/RpiA_transferase-like"/>
</dbReference>
<dbReference type="EMBL" id="AHHD01000052">
    <property type="protein sequence ID" value="EKG21384.1"/>
    <property type="molecule type" value="Genomic_DNA"/>
</dbReference>
<feature type="transmembrane region" description="Helical" evidence="7">
    <location>
        <begin position="330"/>
        <end position="352"/>
    </location>
</feature>
<keyword evidence="5 7" id="KW-0472">Membrane</keyword>
<dbReference type="HOGENOM" id="CLU_332900_0_0_1"/>
<keyword evidence="4 7" id="KW-1133">Transmembrane helix</keyword>
<dbReference type="PRINTS" id="PR00783">
    <property type="entry name" value="MINTRINSICP"/>
</dbReference>
<dbReference type="OrthoDB" id="1933379at2759"/>
<evidence type="ECO:0000256" key="1">
    <source>
        <dbReference type="ARBA" id="ARBA00004141"/>
    </source>
</evidence>
<sequence length="859" mass="90337">MVPTPADVSPAEPEKPVDPDIEKDPTAKPEDGFPFPSVDDGDLVGGDEDASEHDNRFPDDASSAATEIDDGVDWYDEGLDLRPIKTGEEVHNHHTHWSVVRTKYREELAELLAVIVQLTLGFCSSLAGTTSNGVSGDALAGNLSWGFASMIGIYIAGGISGAHLNPAISIMLWIYRGFPLRKVPGYAFAQVLGAFIAALIAFGIYQTQIEAYGGSDLATGGTANAFVTGPRNHNVGAATAFFTEFVATGILAIVVLALGDDTNAPPGAGMNAFIMGLVITVESNAFSNNTGCSMNPSRDFGPRLALLALGYGNAGFTSGYWAYGPWAACISGAVVGGALYDIAIFVGVTVRYTRIEKRGFKKDAAPSSATSSKAPPVTRGASKLYASADDAIADLKSGSIVLSAGFGVCGIAQTIIEAIARRGRDSLHSLTAVSNNAGAGDYGLALLAKSGQVNRLILSYLGANKHLEKEYLSGNIAVELTPQGTIAERLRAGGAGIPAFYTATGVNTLVQSGGIPVRLGQGGKEVLEPGRKRETRAFGGRDYILEEAIKGDVAILRAWRVDEAGNCQFRYTTKTFAPLMAKAASVAIVEAEEIVPVGSIEPDNVHLPGIFVDRIVPATAEKSVEVRKVRQVGGDGPKLDPKRERIARRTAKELKPGYYVNLGVGIPTLAPSFLDPETKVWIQSENGLLGMGPYPTEDEVDPDLINAGKETVTLVPGASTFDSAESFGMIRGGHVDVSVLGALQVSASGDLANYMIPGKTFKGMGGAIDLVSNPDITKIIVATEHVAKDGSSKVVQECKLPLTGARVVSTIITDLCVFEVDRTNGGLELTEIAPGVSIEELQSKTDAKFKVAEKLKTME</sequence>
<feature type="compositionally biased region" description="Acidic residues" evidence="6">
    <location>
        <begin position="39"/>
        <end position="51"/>
    </location>
</feature>
<proteinExistence type="predicted"/>
<name>K2SG14_MACPH</name>
<evidence type="ECO:0000256" key="7">
    <source>
        <dbReference type="SAM" id="Phobius"/>
    </source>
</evidence>
<dbReference type="Gene3D" id="3.40.1080.10">
    <property type="entry name" value="Glutaconate Coenzyme A-transferase"/>
    <property type="match status" value="2"/>
</dbReference>
<dbReference type="InParanoid" id="K2SG14"/>
<dbReference type="InterPro" id="IPR000425">
    <property type="entry name" value="MIP"/>
</dbReference>
<dbReference type="SUPFAM" id="SSF100950">
    <property type="entry name" value="NagB/RpiA/CoA transferase-like"/>
    <property type="match status" value="2"/>
</dbReference>
<dbReference type="eggNOG" id="KOG0224">
    <property type="taxonomic scope" value="Eukaryota"/>
</dbReference>
<evidence type="ECO:0000313" key="9">
    <source>
        <dbReference type="Proteomes" id="UP000007129"/>
    </source>
</evidence>